<feature type="active site" description="Nucleophile" evidence="3">
    <location>
        <position position="109"/>
    </location>
</feature>
<feature type="active site" description="Charge relay system" evidence="3">
    <location>
        <position position="232"/>
    </location>
</feature>
<evidence type="ECO:0000256" key="3">
    <source>
        <dbReference type="PIRSR" id="PIRSR028757-1"/>
    </source>
</evidence>
<keyword evidence="6" id="KW-0121">Carboxypeptidase</keyword>
<dbReference type="GO" id="GO:0004180">
    <property type="term" value="F:carboxypeptidase activity"/>
    <property type="evidence" value="ECO:0007669"/>
    <property type="project" value="UniProtKB-KW"/>
</dbReference>
<evidence type="ECO:0000313" key="6">
    <source>
        <dbReference type="EMBL" id="SFF98094.1"/>
    </source>
</evidence>
<proteinExistence type="inferred from homology"/>
<organism evidence="6 7">
    <name type="scientific">Sporolactobacillus nakayamae</name>
    <dbReference type="NCBI Taxonomy" id="269670"/>
    <lineage>
        <taxon>Bacteria</taxon>
        <taxon>Bacillati</taxon>
        <taxon>Bacillota</taxon>
        <taxon>Bacilli</taxon>
        <taxon>Bacillales</taxon>
        <taxon>Sporolactobacillaceae</taxon>
        <taxon>Sporolactobacillus</taxon>
    </lineage>
</organism>
<reference evidence="7" key="1">
    <citation type="submission" date="2016-10" db="EMBL/GenBank/DDBJ databases">
        <authorList>
            <person name="Varghese N."/>
            <person name="Submissions S."/>
        </authorList>
    </citation>
    <scope>NUCLEOTIDE SEQUENCE [LARGE SCALE GENOMIC DNA]</scope>
    <source>
        <strain evidence="7">ATCC 700379</strain>
    </source>
</reference>
<evidence type="ECO:0000259" key="5">
    <source>
        <dbReference type="Pfam" id="PF17676"/>
    </source>
</evidence>
<dbReference type="InterPro" id="IPR027478">
    <property type="entry name" value="LdcA_N"/>
</dbReference>
<evidence type="ECO:0000259" key="4">
    <source>
        <dbReference type="Pfam" id="PF02016"/>
    </source>
</evidence>
<dbReference type="EMBL" id="FOOY01000003">
    <property type="protein sequence ID" value="SFF98094.1"/>
    <property type="molecule type" value="Genomic_DNA"/>
</dbReference>
<dbReference type="InterPro" id="IPR003507">
    <property type="entry name" value="S66_fam"/>
</dbReference>
<dbReference type="PIRSF" id="PIRSF028757">
    <property type="entry name" value="LD-carboxypeptidase"/>
    <property type="match status" value="1"/>
</dbReference>
<evidence type="ECO:0000313" key="7">
    <source>
        <dbReference type="Proteomes" id="UP000198752"/>
    </source>
</evidence>
<comment type="similarity">
    <text evidence="1">Belongs to the peptidase S66 family.</text>
</comment>
<feature type="domain" description="LD-carboxypeptidase C-terminal" evidence="5">
    <location>
        <begin position="200"/>
        <end position="315"/>
    </location>
</feature>
<dbReference type="InterPro" id="IPR040921">
    <property type="entry name" value="Peptidase_S66C"/>
</dbReference>
<dbReference type="InterPro" id="IPR040449">
    <property type="entry name" value="Peptidase_S66_N"/>
</dbReference>
<protein>
    <submittedName>
        <fullName evidence="6">Muramoyltetrapeptide carboxypeptidase LdcA (Peptidoglycan recycling)</fullName>
    </submittedName>
</protein>
<feature type="domain" description="LD-carboxypeptidase N-terminal" evidence="4">
    <location>
        <begin position="10"/>
        <end position="129"/>
    </location>
</feature>
<dbReference type="Pfam" id="PF17676">
    <property type="entry name" value="Peptidase_S66C"/>
    <property type="match status" value="1"/>
</dbReference>
<dbReference type="STRING" id="269670.SAMN02982927_00255"/>
<evidence type="ECO:0000256" key="2">
    <source>
        <dbReference type="ARBA" id="ARBA00022801"/>
    </source>
</evidence>
<gene>
    <name evidence="6" type="ORF">SAMN02982927_00255</name>
</gene>
<keyword evidence="7" id="KW-1185">Reference proteome</keyword>
<dbReference type="SUPFAM" id="SSF52317">
    <property type="entry name" value="Class I glutamine amidotransferase-like"/>
    <property type="match status" value="1"/>
</dbReference>
<dbReference type="InterPro" id="IPR029062">
    <property type="entry name" value="Class_I_gatase-like"/>
</dbReference>
<feature type="active site" description="Charge relay system" evidence="3">
    <location>
        <position position="300"/>
    </location>
</feature>
<dbReference type="PANTHER" id="PTHR30237:SF5">
    <property type="entry name" value="CARBOXYPEPTIDASE VC_A0337-RELATED"/>
    <property type="match status" value="1"/>
</dbReference>
<dbReference type="PANTHER" id="PTHR30237">
    <property type="entry name" value="MURAMOYLTETRAPEPTIDE CARBOXYPEPTIDASE"/>
    <property type="match status" value="1"/>
</dbReference>
<dbReference type="AlphaFoldDB" id="A0A1I2N2L6"/>
<accession>A0A1I2N2L6</accession>
<dbReference type="Pfam" id="PF02016">
    <property type="entry name" value="Peptidase_S66"/>
    <property type="match status" value="1"/>
</dbReference>
<evidence type="ECO:0000256" key="1">
    <source>
        <dbReference type="ARBA" id="ARBA00010233"/>
    </source>
</evidence>
<dbReference type="OrthoDB" id="9807329at2"/>
<dbReference type="Gene3D" id="3.50.30.60">
    <property type="entry name" value="LD-carboxypeptidase A C-terminal domain-like"/>
    <property type="match status" value="1"/>
</dbReference>
<dbReference type="CDD" id="cd07062">
    <property type="entry name" value="Peptidase_S66_mccF_like"/>
    <property type="match status" value="1"/>
</dbReference>
<sequence>MYSLNKGDKIGIYSPSSPITATSPKRFARAKRFLESKGFQIVEGNLTEKWDHYRSGSIKERAEELNALIRNDDIKMIMSTIGGTNSNSLLPYIDYQAFKEHPKIMIGYSDVTALLLAIYEQTGCPVFYGPALVPSFGEFPPYVDETFSYFETMFQEHTSFPMKIPMPRYWSDEGVNWEVQTREKERRPNHWYGINGGKATGRLIGGNLNAMNGFWGSPYMPKIQKGDILLIEDSMKAASQVEKNFSLLKVNGVFEQIGGILLGKHERFDDEGTDKQPIDLLLEVLNGTKLPIIADFDCCHTHPMLTMPIGSQIRINANKDDPSVWINHISFRGENFRNE</sequence>
<name>A0A1I2N2L6_9BACL</name>
<keyword evidence="6" id="KW-0645">Protease</keyword>
<dbReference type="Gene3D" id="3.40.50.10740">
    <property type="entry name" value="Class I glutamine amidotransferase-like"/>
    <property type="match status" value="1"/>
</dbReference>
<dbReference type="InterPro" id="IPR027461">
    <property type="entry name" value="Carboxypeptidase_A_C_sf"/>
</dbReference>
<dbReference type="Proteomes" id="UP000198752">
    <property type="component" value="Unassembled WGS sequence"/>
</dbReference>
<keyword evidence="2" id="KW-0378">Hydrolase</keyword>
<dbReference type="RefSeq" id="WP_093669271.1">
    <property type="nucleotide sequence ID" value="NZ_FOOY01000003.1"/>
</dbReference>
<dbReference type="SUPFAM" id="SSF141986">
    <property type="entry name" value="LD-carboxypeptidase A C-terminal domain-like"/>
    <property type="match status" value="1"/>
</dbReference>